<dbReference type="KEGG" id="xfa:XF_0836"/>
<reference evidence="1 2" key="1">
    <citation type="journal article" date="2000" name="Nature">
        <title>The genome sequence of the plant pathogen Xylella fastidiosa.</title>
        <authorList>
            <person name="Simpson A.J."/>
            <person name="Reinach F.C."/>
            <person name="Arruda P."/>
            <person name="Abreu F.A."/>
            <person name="Acencio M."/>
            <person name="Alvarenga R."/>
            <person name="Alves L.M."/>
            <person name="Araya J.E."/>
            <person name="Baia G.S."/>
            <person name="Baptista C.S."/>
            <person name="Barros M.H."/>
            <person name="Bonaccorsi E.D."/>
            <person name="Bordin S."/>
            <person name="Bove J.M."/>
            <person name="Briones M.R."/>
            <person name="Bueno M.R."/>
            <person name="Camargo A.A."/>
            <person name="Camargo L.E."/>
            <person name="Carraro D.M."/>
            <person name="Carrer H."/>
            <person name="Colauto N.B."/>
            <person name="Colombo C."/>
            <person name="Costa F.F."/>
            <person name="Costa M.C."/>
            <person name="Costa-Neto C.M."/>
            <person name="Coutinho L.L."/>
            <person name="Cristofani M."/>
            <person name="Dias-Neto E."/>
            <person name="Docena C."/>
            <person name="El-Dorry H."/>
            <person name="Facincani A.P."/>
            <person name="Ferreira A.J."/>
            <person name="Ferreira V.C."/>
            <person name="Ferro J.A."/>
            <person name="Fraga J.S."/>
            <person name="Franca S.C."/>
            <person name="Franco M.C."/>
            <person name="Frohme M."/>
            <person name="Furlan L.R."/>
            <person name="Garnier M."/>
            <person name="Goldman G.H."/>
            <person name="Goldman M.H."/>
            <person name="Gomes S.L."/>
            <person name="Gruber A."/>
            <person name="Ho P.L."/>
            <person name="Hoheisel J.D."/>
            <person name="Junqueira M.L."/>
            <person name="Kemper E.L."/>
            <person name="Kitajima J.P."/>
            <person name="Krieger J.E."/>
            <person name="Kuramae E.E."/>
            <person name="Laigret F."/>
            <person name="Lambais M.R."/>
            <person name="Leite L.C."/>
            <person name="Lemos E.G."/>
            <person name="Lemos M.V."/>
            <person name="Lopes S.A."/>
            <person name="Lopes C.R."/>
            <person name="Machado J.A."/>
            <person name="Machado M.A."/>
            <person name="Madeira A.M."/>
            <person name="Madeira H.M."/>
            <person name="Marino C.L."/>
            <person name="Marques M.V."/>
            <person name="Martins E.A."/>
            <person name="Martins E.M."/>
            <person name="Matsukuma A.Y."/>
            <person name="Menck C.F."/>
            <person name="Miracca E.C."/>
            <person name="Miyaki C.Y."/>
            <person name="Monteriro-Vitorello C.B."/>
            <person name="Moon D.H."/>
            <person name="Nagai M.A."/>
            <person name="Nascimento A.L."/>
            <person name="Netto L.E."/>
            <person name="Nhani A.Jr."/>
            <person name="Nobrega F.G."/>
            <person name="Nunes L.R."/>
            <person name="Oliveira M.A."/>
            <person name="de Oliveira M.C."/>
            <person name="de Oliveira R.C."/>
            <person name="Palmieri D.A."/>
            <person name="Paris A."/>
            <person name="Peixoto B.R."/>
            <person name="Pereira G.A."/>
            <person name="Pereira H.A.Jr."/>
            <person name="Pesquero J.B."/>
            <person name="Quaggio R.B."/>
            <person name="Roberto P.G."/>
            <person name="Rodrigues V."/>
            <person name="de M Rosa A.J."/>
            <person name="de Rosa V.E.Jr."/>
            <person name="de Sa R.G."/>
            <person name="Santelli R.V."/>
            <person name="Sawasaki H.E."/>
            <person name="da Silva A.C."/>
            <person name="da Silva A.M."/>
            <person name="da Silva F.R."/>
            <person name="da Silva W.A.Jr."/>
            <person name="da Silveira J.F."/>
            <person name="Silvestri M.L."/>
            <person name="Siqueira W.J."/>
            <person name="de Souza A.A."/>
            <person name="de Souza A.P."/>
            <person name="Terenzi M.F."/>
            <person name="Truffi D."/>
            <person name="Tsai S.M."/>
            <person name="Tsuhako M.H."/>
            <person name="Vallada H."/>
            <person name="Van Sluys M.A."/>
            <person name="Verjovski-Almeida S."/>
            <person name="Vettore A.L."/>
            <person name="Zago M.A."/>
            <person name="Zatz M."/>
            <person name="Meidanis J."/>
            <person name="Setubal J.C."/>
        </authorList>
    </citation>
    <scope>NUCLEOTIDE SEQUENCE [LARGE SCALE GENOMIC DNA]</scope>
    <source>
        <strain evidence="1 2">9a5c</strain>
    </source>
</reference>
<dbReference type="PIR" id="A82756">
    <property type="entry name" value="A82756"/>
</dbReference>
<name>Q9PF42_XYLFA</name>
<accession>Q9PF42</accession>
<gene>
    <name evidence="1" type="ordered locus">XF_0836</name>
</gene>
<protein>
    <submittedName>
        <fullName evidence="1">Uncharacterized protein</fullName>
    </submittedName>
</protein>
<sequence length="87" mass="9791">MPHPPLMDNKVRRNSSITANMHHYLRRHSVPPTNISDTRITQRLHGVPALFTAIPTHHHNSNVAAHRVHGAFKQRLPLSGVTLTLKS</sequence>
<dbReference type="AlphaFoldDB" id="Q9PF42"/>
<dbReference type="EMBL" id="AE003849">
    <property type="protein sequence ID" value="AAF83646.1"/>
    <property type="molecule type" value="Genomic_DNA"/>
</dbReference>
<dbReference type="Proteomes" id="UP000000812">
    <property type="component" value="Chromosome"/>
</dbReference>
<evidence type="ECO:0000313" key="1">
    <source>
        <dbReference type="EMBL" id="AAF83646.1"/>
    </source>
</evidence>
<proteinExistence type="predicted"/>
<evidence type="ECO:0000313" key="2">
    <source>
        <dbReference type="Proteomes" id="UP000000812"/>
    </source>
</evidence>
<organism evidence="1 2">
    <name type="scientific">Xylella fastidiosa (strain 9a5c)</name>
    <dbReference type="NCBI Taxonomy" id="160492"/>
    <lineage>
        <taxon>Bacteria</taxon>
        <taxon>Pseudomonadati</taxon>
        <taxon>Pseudomonadota</taxon>
        <taxon>Gammaproteobacteria</taxon>
        <taxon>Lysobacterales</taxon>
        <taxon>Lysobacteraceae</taxon>
        <taxon>Xylella</taxon>
    </lineage>
</organism>
<dbReference type="HOGENOM" id="CLU_190820_0_0_6"/>
<dbReference type="STRING" id="160492.XF_0836"/>